<dbReference type="GO" id="GO:0005634">
    <property type="term" value="C:nucleus"/>
    <property type="evidence" value="ECO:0007669"/>
    <property type="project" value="UniProtKB-ARBA"/>
</dbReference>
<dbReference type="PANTHER" id="PTHR16515">
    <property type="entry name" value="PR DOMAIN ZINC FINGER PROTEIN"/>
    <property type="match status" value="1"/>
</dbReference>
<feature type="region of interest" description="Disordered" evidence="5">
    <location>
        <begin position="239"/>
        <end position="297"/>
    </location>
</feature>
<evidence type="ECO:0000256" key="2">
    <source>
        <dbReference type="ARBA" id="ARBA00022771"/>
    </source>
</evidence>
<evidence type="ECO:0000313" key="7">
    <source>
        <dbReference type="EnsemblMetazoa" id="XP_016664428.2"/>
    </source>
</evidence>
<keyword evidence="8" id="KW-1185">Reference proteome</keyword>
<proteinExistence type="predicted"/>
<reference evidence="8" key="1">
    <citation type="submission" date="2010-06" db="EMBL/GenBank/DDBJ databases">
        <authorList>
            <person name="Jiang H."/>
            <person name="Abraham K."/>
            <person name="Ali S."/>
            <person name="Alsbrooks S.L."/>
            <person name="Anim B.N."/>
            <person name="Anosike U.S."/>
            <person name="Attaway T."/>
            <person name="Bandaranaike D.P."/>
            <person name="Battles P.K."/>
            <person name="Bell S.N."/>
            <person name="Bell A.V."/>
            <person name="Beltran B."/>
            <person name="Bickham C."/>
            <person name="Bustamante Y."/>
            <person name="Caleb T."/>
            <person name="Canada A."/>
            <person name="Cardenas V."/>
            <person name="Carter K."/>
            <person name="Chacko J."/>
            <person name="Chandrabose M.N."/>
            <person name="Chavez D."/>
            <person name="Chavez A."/>
            <person name="Chen L."/>
            <person name="Chu H.-S."/>
            <person name="Claassen K.J."/>
            <person name="Cockrell R."/>
            <person name="Collins M."/>
            <person name="Cooper J.A."/>
            <person name="Cree A."/>
            <person name="Curry S.M."/>
            <person name="Da Y."/>
            <person name="Dao M.D."/>
            <person name="Das B."/>
            <person name="Davila M.-L."/>
            <person name="Davy-Carroll L."/>
            <person name="Denson S."/>
            <person name="Dinh H."/>
            <person name="Ebong V.E."/>
            <person name="Edwards J.R."/>
            <person name="Egan A."/>
            <person name="El-Daye J."/>
            <person name="Escobedo L."/>
            <person name="Fernandez S."/>
            <person name="Fernando P.R."/>
            <person name="Flagg N."/>
            <person name="Forbes L.D."/>
            <person name="Fowler R.G."/>
            <person name="Fu Q."/>
            <person name="Gabisi R.A."/>
            <person name="Ganer J."/>
            <person name="Garbino Pronczuk A."/>
            <person name="Garcia R.M."/>
            <person name="Garner T."/>
            <person name="Garrett T.E."/>
            <person name="Gonzalez D.A."/>
            <person name="Hamid H."/>
            <person name="Hawkins E.S."/>
            <person name="Hirani K."/>
            <person name="Hogues M.E."/>
            <person name="Hollins B."/>
            <person name="Hsiao C.-H."/>
            <person name="Jabil R."/>
            <person name="James M.L."/>
            <person name="Jhangiani S.N."/>
            <person name="Johnson B."/>
            <person name="Johnson Q."/>
            <person name="Joshi V."/>
            <person name="Kalu J.B."/>
            <person name="Kam C."/>
            <person name="Kashfia A."/>
            <person name="Keebler J."/>
            <person name="Kisamo H."/>
            <person name="Kovar C.L."/>
            <person name="Lago L.A."/>
            <person name="Lai C.-Y."/>
            <person name="Laidlaw J."/>
            <person name="Lara F."/>
            <person name="Le T.-K."/>
            <person name="Lee S.L."/>
            <person name="Legall F.H."/>
            <person name="Lemon S.J."/>
            <person name="Lewis L.R."/>
            <person name="Li B."/>
            <person name="Liu Y."/>
            <person name="Liu Y.-S."/>
            <person name="Lopez J."/>
            <person name="Lozado R.J."/>
            <person name="Lu J."/>
            <person name="Madu R.C."/>
            <person name="Maheshwari M."/>
            <person name="Maheshwari R."/>
            <person name="Malloy K."/>
            <person name="Martinez E."/>
            <person name="Mathew T."/>
            <person name="Mercado I.C."/>
            <person name="Mercado C."/>
            <person name="Meyer B."/>
            <person name="Montgomery K."/>
            <person name="Morgan M.B."/>
            <person name="Munidasa M."/>
            <person name="Nazareth L.V."/>
            <person name="Nelson J."/>
            <person name="Ng B.M."/>
            <person name="Nguyen N.B."/>
            <person name="Nguyen P.Q."/>
            <person name="Nguyen T."/>
            <person name="Obregon M."/>
            <person name="Okwuonu G.O."/>
            <person name="Onwere C.G."/>
            <person name="Orozco G."/>
            <person name="Parra A."/>
            <person name="Patel S."/>
            <person name="Patil S."/>
            <person name="Perez A."/>
            <person name="Perez Y."/>
            <person name="Pham C."/>
            <person name="Primus E.L."/>
            <person name="Pu L.-L."/>
            <person name="Puazo M."/>
            <person name="Qin X."/>
            <person name="Quiroz J.B."/>
            <person name="Reese J."/>
            <person name="Richards S."/>
            <person name="Rives C.M."/>
            <person name="Robberts R."/>
            <person name="Ruiz S.J."/>
            <person name="Ruiz M.J."/>
            <person name="Santibanez J."/>
            <person name="Schneider B.W."/>
            <person name="Sisson I."/>
            <person name="Smith M."/>
            <person name="Sodergren E."/>
            <person name="Song X.-Z."/>
            <person name="Song B.B."/>
            <person name="Summersgill H."/>
            <person name="Thelus R."/>
            <person name="Thornton R.D."/>
            <person name="Trejos Z.Y."/>
            <person name="Usmani K."/>
            <person name="Vattathil S."/>
            <person name="Villasana D."/>
            <person name="Walker D.L."/>
            <person name="Wang S."/>
            <person name="Wang K."/>
            <person name="White C.S."/>
            <person name="Williams A.C."/>
            <person name="Williamson J."/>
            <person name="Wilson K."/>
            <person name="Woghiren I.O."/>
            <person name="Woodworth J.R."/>
            <person name="Worley K.C."/>
            <person name="Wright R.A."/>
            <person name="Wu W."/>
            <person name="Young L."/>
            <person name="Zhang L."/>
            <person name="Zhang J."/>
            <person name="Zhu Y."/>
            <person name="Muzny D.M."/>
            <person name="Weinstock G."/>
            <person name="Gibbs R.A."/>
        </authorList>
    </citation>
    <scope>NUCLEOTIDE SEQUENCE [LARGE SCALE GENOMIC DNA]</scope>
    <source>
        <strain evidence="8">LSR1</strain>
    </source>
</reference>
<dbReference type="OrthoDB" id="9998363at2759"/>
<evidence type="ECO:0000259" key="6">
    <source>
        <dbReference type="PROSITE" id="PS50157"/>
    </source>
</evidence>
<keyword evidence="2 4" id="KW-0863">Zinc-finger</keyword>
<dbReference type="EnsemblMetazoa" id="XM_016808939.2">
    <property type="protein sequence ID" value="XP_016664428.2"/>
    <property type="gene ID" value="LOC100166263"/>
</dbReference>
<feature type="domain" description="C2H2-type" evidence="6">
    <location>
        <begin position="325"/>
        <end position="352"/>
    </location>
</feature>
<dbReference type="FunFam" id="3.30.160.60:FF:000446">
    <property type="entry name" value="Zinc finger protein"/>
    <property type="match status" value="1"/>
</dbReference>
<dbReference type="SMART" id="SM00355">
    <property type="entry name" value="ZnF_C2H2"/>
    <property type="match status" value="4"/>
</dbReference>
<dbReference type="GO" id="GO:0010468">
    <property type="term" value="P:regulation of gene expression"/>
    <property type="evidence" value="ECO:0007669"/>
    <property type="project" value="TreeGrafter"/>
</dbReference>
<feature type="domain" description="C2H2-type" evidence="6">
    <location>
        <begin position="382"/>
        <end position="406"/>
    </location>
</feature>
<evidence type="ECO:0000256" key="5">
    <source>
        <dbReference type="SAM" id="MobiDB-lite"/>
    </source>
</evidence>
<dbReference type="FunFam" id="3.30.160.60:FF:000616">
    <property type="entry name" value="PR domain zinc finger protein 13"/>
    <property type="match status" value="1"/>
</dbReference>
<name>A0A8R2H878_ACYPI</name>
<accession>A0A8R2H878</accession>
<reference evidence="7" key="2">
    <citation type="submission" date="2022-06" db="UniProtKB">
        <authorList>
            <consortium name="EnsemblMetazoa"/>
        </authorList>
    </citation>
    <scope>IDENTIFICATION</scope>
</reference>
<dbReference type="GO" id="GO:0008270">
    <property type="term" value="F:zinc ion binding"/>
    <property type="evidence" value="ECO:0007669"/>
    <property type="project" value="UniProtKB-KW"/>
</dbReference>
<dbReference type="RefSeq" id="XP_016664428.2">
    <property type="nucleotide sequence ID" value="XM_016808939.2"/>
</dbReference>
<feature type="compositionally biased region" description="Pro residues" evidence="5">
    <location>
        <begin position="263"/>
        <end position="276"/>
    </location>
</feature>
<dbReference type="Proteomes" id="UP000007819">
    <property type="component" value="Chromosome A1"/>
</dbReference>
<dbReference type="InterPro" id="IPR036236">
    <property type="entry name" value="Znf_C2H2_sf"/>
</dbReference>
<keyword evidence="1" id="KW-0479">Metal-binding</keyword>
<dbReference type="InterPro" id="IPR013087">
    <property type="entry name" value="Znf_C2H2_type"/>
</dbReference>
<dbReference type="InterPro" id="IPR050331">
    <property type="entry name" value="Zinc_finger"/>
</dbReference>
<evidence type="ECO:0000313" key="8">
    <source>
        <dbReference type="Proteomes" id="UP000007819"/>
    </source>
</evidence>
<dbReference type="Pfam" id="PF00096">
    <property type="entry name" value="zf-C2H2"/>
    <property type="match status" value="2"/>
</dbReference>
<dbReference type="GeneID" id="100166263"/>
<dbReference type="AlphaFoldDB" id="A0A8R2H878"/>
<dbReference type="PROSITE" id="PS50157">
    <property type="entry name" value="ZINC_FINGER_C2H2_2"/>
    <property type="match status" value="4"/>
</dbReference>
<sequence>MIGKKLAVYSDHRDDTRLHMQHLDQPPLDGKLTFVATSYLPANCGTTSVNVADVLCSGSLHLSPPGSDGASSATTGSKTTLSVSVDDAGRLVCAVGGRCPAADCSCWILSVPLADDCHAYNCRLSLLAAGAVRLHTTAAVMPGQPLKMWFPPDLQLMLHVPFLTPVNIRDERKYVCHKCGYTCEKPNPLKIHMALDCGRRPRAKLWSRLAADHCASGRTIEASFRFSLTPAESRAPLSSASADSAFRPYSPESSGSSGGGPAPTSPLQPPPPPAPPSSSSSSDRTPLQDGPLREVIGGSDTSFFDRALCEMETIVSNLGHSDQGHLCIYCGKVYSRKYGLKIHIRTHTGFKPLKCKYCYRPFGDPSNLNKHVRLHAEGDTPYKCDCCGKILVRKRDLDRHMKSRHSQILQKNVYKMHVPV</sequence>
<protein>
    <recommendedName>
        <fullName evidence="6">C2H2-type domain-containing protein</fullName>
    </recommendedName>
</protein>
<feature type="domain" description="C2H2-type" evidence="6">
    <location>
        <begin position="174"/>
        <end position="201"/>
    </location>
</feature>
<keyword evidence="3" id="KW-0862">Zinc</keyword>
<dbReference type="KEGG" id="api:100166263"/>
<dbReference type="SUPFAM" id="SSF57667">
    <property type="entry name" value="beta-beta-alpha zinc fingers"/>
    <property type="match status" value="2"/>
</dbReference>
<dbReference type="PROSITE" id="PS00028">
    <property type="entry name" value="ZINC_FINGER_C2H2_1"/>
    <property type="match status" value="3"/>
</dbReference>
<evidence type="ECO:0000256" key="3">
    <source>
        <dbReference type="ARBA" id="ARBA00022833"/>
    </source>
</evidence>
<evidence type="ECO:0000256" key="1">
    <source>
        <dbReference type="ARBA" id="ARBA00022723"/>
    </source>
</evidence>
<dbReference type="PANTHER" id="PTHR16515:SF21">
    <property type="entry name" value="PR DOMAIN ZINC FINGER PROTEIN 13"/>
    <property type="match status" value="1"/>
</dbReference>
<feature type="domain" description="C2H2-type" evidence="6">
    <location>
        <begin position="353"/>
        <end position="380"/>
    </location>
</feature>
<evidence type="ECO:0000256" key="4">
    <source>
        <dbReference type="PROSITE-ProRule" id="PRU00042"/>
    </source>
</evidence>
<organism evidence="7 8">
    <name type="scientific">Acyrthosiphon pisum</name>
    <name type="common">Pea aphid</name>
    <dbReference type="NCBI Taxonomy" id="7029"/>
    <lineage>
        <taxon>Eukaryota</taxon>
        <taxon>Metazoa</taxon>
        <taxon>Ecdysozoa</taxon>
        <taxon>Arthropoda</taxon>
        <taxon>Hexapoda</taxon>
        <taxon>Insecta</taxon>
        <taxon>Pterygota</taxon>
        <taxon>Neoptera</taxon>
        <taxon>Paraneoptera</taxon>
        <taxon>Hemiptera</taxon>
        <taxon>Sternorrhyncha</taxon>
        <taxon>Aphidomorpha</taxon>
        <taxon>Aphidoidea</taxon>
        <taxon>Aphididae</taxon>
        <taxon>Macrosiphini</taxon>
        <taxon>Acyrthosiphon</taxon>
    </lineage>
</organism>
<feature type="compositionally biased region" description="Low complexity" evidence="5">
    <location>
        <begin position="277"/>
        <end position="289"/>
    </location>
</feature>
<dbReference type="Gene3D" id="3.30.160.60">
    <property type="entry name" value="Classic Zinc Finger"/>
    <property type="match status" value="3"/>
</dbReference>